<protein>
    <recommendedName>
        <fullName evidence="5">UDP-glucose 6-dehydrogenase</fullName>
    </recommendedName>
</protein>
<accession>A0A0F9T8M7</accession>
<evidence type="ECO:0000313" key="4">
    <source>
        <dbReference type="EMBL" id="KKN71302.1"/>
    </source>
</evidence>
<sequence length="384" mass="42470">MNQTSIGVIGLGRLGLPVASLLSRYYPTVGLDIDQAKIDSLNKGTFTTSEPNCTTSGAAYYTTDYDSLVSSSDIVVVCVNTPTDANGNMDSTQLKECFKSLDKALASTSKNIKILVLSTLMPEHGEWLASFFSERKWPPQIVINPVWIAIGSVIKDLQNPPMQVYGGDSDKPILWAIKLWADIPSVEYHTPIITDTRTASFLKLAHNAWCTMKMSFIGELGDKAAQLGIDINTTSEFFRRGGERPGAFWQYGPSFGGPCFPRDLDFFNQFTDSGLGRRVQLINFSRLHNIAAQVKSKNTVLIVGKTYKEGVDITESSISLKLEQLLLKKSCVVDFLDEDLNELPGSDVSAYDTVIVLHRGYDRLISEARETSNLQVIDLWSTKE</sequence>
<evidence type="ECO:0000256" key="1">
    <source>
        <dbReference type="ARBA" id="ARBA00006601"/>
    </source>
</evidence>
<dbReference type="EMBL" id="LAZR01000386">
    <property type="protein sequence ID" value="KKN71302.1"/>
    <property type="molecule type" value="Genomic_DNA"/>
</dbReference>
<organism evidence="4">
    <name type="scientific">marine sediment metagenome</name>
    <dbReference type="NCBI Taxonomy" id="412755"/>
    <lineage>
        <taxon>unclassified sequences</taxon>
        <taxon>metagenomes</taxon>
        <taxon>ecological metagenomes</taxon>
    </lineage>
</organism>
<dbReference type="InterPro" id="IPR001732">
    <property type="entry name" value="UDP-Glc/GDP-Man_DH_N"/>
</dbReference>
<reference evidence="4" key="1">
    <citation type="journal article" date="2015" name="Nature">
        <title>Complex archaea that bridge the gap between prokaryotes and eukaryotes.</title>
        <authorList>
            <person name="Spang A."/>
            <person name="Saw J.H."/>
            <person name="Jorgensen S.L."/>
            <person name="Zaremba-Niedzwiedzka K."/>
            <person name="Martijn J."/>
            <person name="Lind A.E."/>
            <person name="van Eijk R."/>
            <person name="Schleper C."/>
            <person name="Guy L."/>
            <person name="Ettema T.J."/>
        </authorList>
    </citation>
    <scope>NUCLEOTIDE SEQUENCE</scope>
</reference>
<dbReference type="Pfam" id="PF00984">
    <property type="entry name" value="UDPG_MGDP_dh"/>
    <property type="match status" value="1"/>
</dbReference>
<dbReference type="Gene3D" id="3.40.50.720">
    <property type="entry name" value="NAD(P)-binding Rossmann-like Domain"/>
    <property type="match status" value="2"/>
</dbReference>
<gene>
    <name evidence="4" type="ORF">LCGC14_0422120</name>
</gene>
<dbReference type="InterPro" id="IPR008927">
    <property type="entry name" value="6-PGluconate_DH-like_C_sf"/>
</dbReference>
<evidence type="ECO:0000259" key="3">
    <source>
        <dbReference type="Pfam" id="PF03721"/>
    </source>
</evidence>
<dbReference type="InterPro" id="IPR028359">
    <property type="entry name" value="UDP_ManNAc/GlcNAc_DH"/>
</dbReference>
<evidence type="ECO:0008006" key="5">
    <source>
        <dbReference type="Google" id="ProtNLM"/>
    </source>
</evidence>
<feature type="domain" description="UDP-glucose/GDP-mannose dehydrogenase dimerisation" evidence="2">
    <location>
        <begin position="197"/>
        <end position="272"/>
    </location>
</feature>
<dbReference type="InterPro" id="IPR036291">
    <property type="entry name" value="NAD(P)-bd_dom_sf"/>
</dbReference>
<dbReference type="Pfam" id="PF03721">
    <property type="entry name" value="UDPG_MGDP_dh_N"/>
    <property type="match status" value="1"/>
</dbReference>
<proteinExistence type="inferred from homology"/>
<dbReference type="PANTHER" id="PTHR43750">
    <property type="entry name" value="UDP-GLUCOSE 6-DEHYDROGENASE TUAD"/>
    <property type="match status" value="1"/>
</dbReference>
<dbReference type="PIRSF" id="PIRSF500136">
    <property type="entry name" value="UDP_ManNAc_DH"/>
    <property type="match status" value="1"/>
</dbReference>
<comment type="similarity">
    <text evidence="1">Belongs to the UDP-glucose/GDP-mannose dehydrogenase family.</text>
</comment>
<dbReference type="SUPFAM" id="SSF51735">
    <property type="entry name" value="NAD(P)-binding Rossmann-fold domains"/>
    <property type="match status" value="1"/>
</dbReference>
<evidence type="ECO:0000259" key="2">
    <source>
        <dbReference type="Pfam" id="PF00984"/>
    </source>
</evidence>
<dbReference type="SUPFAM" id="SSF48179">
    <property type="entry name" value="6-phosphogluconate dehydrogenase C-terminal domain-like"/>
    <property type="match status" value="1"/>
</dbReference>
<name>A0A0F9T8M7_9ZZZZ</name>
<dbReference type="GO" id="GO:0051287">
    <property type="term" value="F:NAD binding"/>
    <property type="evidence" value="ECO:0007669"/>
    <property type="project" value="InterPro"/>
</dbReference>
<dbReference type="AlphaFoldDB" id="A0A0F9T8M7"/>
<dbReference type="GO" id="GO:0016628">
    <property type="term" value="F:oxidoreductase activity, acting on the CH-CH group of donors, NAD or NADP as acceptor"/>
    <property type="evidence" value="ECO:0007669"/>
    <property type="project" value="InterPro"/>
</dbReference>
<dbReference type="GO" id="GO:0016616">
    <property type="term" value="F:oxidoreductase activity, acting on the CH-OH group of donors, NAD or NADP as acceptor"/>
    <property type="evidence" value="ECO:0007669"/>
    <property type="project" value="InterPro"/>
</dbReference>
<dbReference type="InterPro" id="IPR017476">
    <property type="entry name" value="UDP-Glc/GDP-Man"/>
</dbReference>
<feature type="domain" description="UDP-glucose/GDP-mannose dehydrogenase N-terminal" evidence="3">
    <location>
        <begin position="5"/>
        <end position="171"/>
    </location>
</feature>
<dbReference type="PIRSF" id="PIRSF000124">
    <property type="entry name" value="UDPglc_GDPman_dh"/>
    <property type="match status" value="1"/>
</dbReference>
<comment type="caution">
    <text evidence="4">The sequence shown here is derived from an EMBL/GenBank/DDBJ whole genome shotgun (WGS) entry which is preliminary data.</text>
</comment>
<dbReference type="GO" id="GO:0000271">
    <property type="term" value="P:polysaccharide biosynthetic process"/>
    <property type="evidence" value="ECO:0007669"/>
    <property type="project" value="InterPro"/>
</dbReference>
<dbReference type="InterPro" id="IPR014026">
    <property type="entry name" value="UDP-Glc/GDP-Man_DH_dimer"/>
</dbReference>
<dbReference type="PANTHER" id="PTHR43750:SF3">
    <property type="entry name" value="UDP-GLUCOSE 6-DEHYDROGENASE TUAD"/>
    <property type="match status" value="1"/>
</dbReference>